<organism evidence="1 2">
    <name type="scientific">Armillaria luteobubalina</name>
    <dbReference type="NCBI Taxonomy" id="153913"/>
    <lineage>
        <taxon>Eukaryota</taxon>
        <taxon>Fungi</taxon>
        <taxon>Dikarya</taxon>
        <taxon>Basidiomycota</taxon>
        <taxon>Agaricomycotina</taxon>
        <taxon>Agaricomycetes</taxon>
        <taxon>Agaricomycetidae</taxon>
        <taxon>Agaricales</taxon>
        <taxon>Marasmiineae</taxon>
        <taxon>Physalacriaceae</taxon>
        <taxon>Armillaria</taxon>
    </lineage>
</organism>
<comment type="caution">
    <text evidence="1">The sequence shown here is derived from an EMBL/GenBank/DDBJ whole genome shotgun (WGS) entry which is preliminary data.</text>
</comment>
<reference evidence="1" key="1">
    <citation type="submission" date="2023-06" db="EMBL/GenBank/DDBJ databases">
        <authorList>
            <consortium name="Lawrence Berkeley National Laboratory"/>
            <person name="Ahrendt S."/>
            <person name="Sahu N."/>
            <person name="Indic B."/>
            <person name="Wong-Bajracharya J."/>
            <person name="Merenyi Z."/>
            <person name="Ke H.-M."/>
            <person name="Monk M."/>
            <person name="Kocsube S."/>
            <person name="Drula E."/>
            <person name="Lipzen A."/>
            <person name="Balint B."/>
            <person name="Henrissat B."/>
            <person name="Andreopoulos B."/>
            <person name="Martin F.M."/>
            <person name="Harder C.B."/>
            <person name="Rigling D."/>
            <person name="Ford K.L."/>
            <person name="Foster G.D."/>
            <person name="Pangilinan J."/>
            <person name="Papanicolaou A."/>
            <person name="Barry K."/>
            <person name="LaButti K."/>
            <person name="Viragh M."/>
            <person name="Koriabine M."/>
            <person name="Yan M."/>
            <person name="Riley R."/>
            <person name="Champramary S."/>
            <person name="Plett K.L."/>
            <person name="Tsai I.J."/>
            <person name="Slot J."/>
            <person name="Sipos G."/>
            <person name="Plett J."/>
            <person name="Nagy L.G."/>
            <person name="Grigoriev I.V."/>
        </authorList>
    </citation>
    <scope>NUCLEOTIDE SEQUENCE</scope>
    <source>
        <strain evidence="1">HWK02</strain>
    </source>
</reference>
<protein>
    <submittedName>
        <fullName evidence="1">Uncharacterized protein</fullName>
    </submittedName>
</protein>
<sequence length="71" mass="7647">MVAGSANLITPITFILSSSTAVGTLEGPCLSFPCSIARMDYGLTVPIRSRLNAHFFLPDLIHWQAARSKAI</sequence>
<dbReference type="AlphaFoldDB" id="A0AA39PLP5"/>
<dbReference type="EMBL" id="JAUEPU010000047">
    <property type="protein sequence ID" value="KAK0486632.1"/>
    <property type="molecule type" value="Genomic_DNA"/>
</dbReference>
<dbReference type="Proteomes" id="UP001175228">
    <property type="component" value="Unassembled WGS sequence"/>
</dbReference>
<proteinExistence type="predicted"/>
<gene>
    <name evidence="1" type="ORF">EDD18DRAFT_1194602</name>
</gene>
<name>A0AA39PLP5_9AGAR</name>
<accession>A0AA39PLP5</accession>
<keyword evidence="2" id="KW-1185">Reference proteome</keyword>
<evidence type="ECO:0000313" key="1">
    <source>
        <dbReference type="EMBL" id="KAK0486632.1"/>
    </source>
</evidence>
<evidence type="ECO:0000313" key="2">
    <source>
        <dbReference type="Proteomes" id="UP001175228"/>
    </source>
</evidence>